<keyword evidence="3" id="KW-1185">Reference proteome</keyword>
<proteinExistence type="predicted"/>
<dbReference type="OrthoDB" id="2019572at2759"/>
<comment type="caution">
    <text evidence="2">The sequence shown here is derived from an EMBL/GenBank/DDBJ whole genome shotgun (WGS) entry which is preliminary data.</text>
</comment>
<evidence type="ECO:0000313" key="3">
    <source>
        <dbReference type="Proteomes" id="UP000606974"/>
    </source>
</evidence>
<protein>
    <submittedName>
        <fullName evidence="2">Uncharacterized protein</fullName>
    </submittedName>
</protein>
<feature type="region of interest" description="Disordered" evidence="1">
    <location>
        <begin position="1"/>
        <end position="24"/>
    </location>
</feature>
<dbReference type="AlphaFoldDB" id="A0A8H7ALK2"/>
<feature type="region of interest" description="Disordered" evidence="1">
    <location>
        <begin position="70"/>
        <end position="93"/>
    </location>
</feature>
<evidence type="ECO:0000256" key="1">
    <source>
        <dbReference type="SAM" id="MobiDB-lite"/>
    </source>
</evidence>
<sequence>MVAGSDPNEMTILPQDVDPGNPARAFPTEFRIEIYTPPYLKDDRARKRPDRISLSQDKLTVDGSTFEYEVSGTKRRQRGSVGAQAQLMPRLVK</sequence>
<reference evidence="2" key="1">
    <citation type="submission" date="2020-02" db="EMBL/GenBank/DDBJ databases">
        <authorList>
            <person name="Palmer J.M."/>
        </authorList>
    </citation>
    <scope>NUCLEOTIDE SEQUENCE</scope>
    <source>
        <strain evidence="2">EPUS1.4</strain>
        <tissue evidence="2">Thallus</tissue>
    </source>
</reference>
<gene>
    <name evidence="2" type="ORF">GJ744_008205</name>
</gene>
<dbReference type="EMBL" id="JAACFV010000043">
    <property type="protein sequence ID" value="KAF7509311.1"/>
    <property type="molecule type" value="Genomic_DNA"/>
</dbReference>
<dbReference type="Proteomes" id="UP000606974">
    <property type="component" value="Unassembled WGS sequence"/>
</dbReference>
<name>A0A8H7ALK2_9EURO</name>
<evidence type="ECO:0000313" key="2">
    <source>
        <dbReference type="EMBL" id="KAF7509311.1"/>
    </source>
</evidence>
<accession>A0A8H7ALK2</accession>
<organism evidence="2 3">
    <name type="scientific">Endocarpon pusillum</name>
    <dbReference type="NCBI Taxonomy" id="364733"/>
    <lineage>
        <taxon>Eukaryota</taxon>
        <taxon>Fungi</taxon>
        <taxon>Dikarya</taxon>
        <taxon>Ascomycota</taxon>
        <taxon>Pezizomycotina</taxon>
        <taxon>Eurotiomycetes</taxon>
        <taxon>Chaetothyriomycetidae</taxon>
        <taxon>Verrucariales</taxon>
        <taxon>Verrucariaceae</taxon>
        <taxon>Endocarpon</taxon>
    </lineage>
</organism>